<dbReference type="EMBL" id="VSSQ01145856">
    <property type="protein sequence ID" value="MPN64670.1"/>
    <property type="molecule type" value="Genomic_DNA"/>
</dbReference>
<name>A0A645JNJ5_9ZZZZ</name>
<evidence type="ECO:0000256" key="1">
    <source>
        <dbReference type="SAM" id="MobiDB-lite"/>
    </source>
</evidence>
<gene>
    <name evidence="2" type="ORF">SDC9_212446</name>
</gene>
<feature type="region of interest" description="Disordered" evidence="1">
    <location>
        <begin position="73"/>
        <end position="92"/>
    </location>
</feature>
<protein>
    <submittedName>
        <fullName evidence="2">Uncharacterized protein</fullName>
    </submittedName>
</protein>
<proteinExistence type="predicted"/>
<dbReference type="AlphaFoldDB" id="A0A645JNJ5"/>
<organism evidence="2">
    <name type="scientific">bioreactor metagenome</name>
    <dbReference type="NCBI Taxonomy" id="1076179"/>
    <lineage>
        <taxon>unclassified sequences</taxon>
        <taxon>metagenomes</taxon>
        <taxon>ecological metagenomes</taxon>
    </lineage>
</organism>
<reference evidence="2" key="1">
    <citation type="submission" date="2019-08" db="EMBL/GenBank/DDBJ databases">
        <authorList>
            <person name="Kucharzyk K."/>
            <person name="Murdoch R.W."/>
            <person name="Higgins S."/>
            <person name="Loffler F."/>
        </authorList>
    </citation>
    <scope>NUCLEOTIDE SEQUENCE</scope>
</reference>
<sequence length="127" mass="14041">MLGGQNLRRCKQRRLATGVDDGQHRPQCHQGLPGPDLALKKALHRSGQGQVGEDRLADLVLARREFEREALIEGGQQPIGAPRSRLGRVPGRIGTSIGHRELSCHRLVEDQALRSSMRIGQTDRLVD</sequence>
<comment type="caution">
    <text evidence="2">The sequence shown here is derived from an EMBL/GenBank/DDBJ whole genome shotgun (WGS) entry which is preliminary data.</text>
</comment>
<evidence type="ECO:0000313" key="2">
    <source>
        <dbReference type="EMBL" id="MPN64670.1"/>
    </source>
</evidence>
<accession>A0A645JNJ5</accession>